<dbReference type="PANTHER" id="PTHR32309:SF13">
    <property type="entry name" value="FERRIC ENTEROBACTIN TRANSPORT PROTEIN FEPE"/>
    <property type="match status" value="1"/>
</dbReference>
<protein>
    <submittedName>
        <fullName evidence="4">SPOR domain-containing protein</fullName>
    </submittedName>
</protein>
<evidence type="ECO:0000313" key="4">
    <source>
        <dbReference type="EMBL" id="MEA5429683.1"/>
    </source>
</evidence>
<proteinExistence type="predicted"/>
<keyword evidence="5" id="KW-1185">Reference proteome</keyword>
<accession>A0ABU5SR00</accession>
<keyword evidence="2" id="KW-0812">Transmembrane</keyword>
<dbReference type="InterPro" id="IPR027417">
    <property type="entry name" value="P-loop_NTPase"/>
</dbReference>
<feature type="transmembrane region" description="Helical" evidence="2">
    <location>
        <begin position="14"/>
        <end position="32"/>
    </location>
</feature>
<dbReference type="Proteomes" id="UP001302222">
    <property type="component" value="Unassembled WGS sequence"/>
</dbReference>
<organism evidence="4 5">
    <name type="scientific">Arcicella lustrica</name>
    <dbReference type="NCBI Taxonomy" id="2984196"/>
    <lineage>
        <taxon>Bacteria</taxon>
        <taxon>Pseudomonadati</taxon>
        <taxon>Bacteroidota</taxon>
        <taxon>Cytophagia</taxon>
        <taxon>Cytophagales</taxon>
        <taxon>Flectobacillaceae</taxon>
        <taxon>Arcicella</taxon>
    </lineage>
</organism>
<keyword evidence="2" id="KW-0472">Membrane</keyword>
<dbReference type="Gene3D" id="3.30.70.1070">
    <property type="entry name" value="Sporulation related repeat"/>
    <property type="match status" value="1"/>
</dbReference>
<dbReference type="InterPro" id="IPR050445">
    <property type="entry name" value="Bact_polysacc_biosynth/exp"/>
</dbReference>
<sequence length="865" mass="97591">MSFLHFIRLIIKNIKWLILIPSALAFTIFYFTRKEKKVYSSESNIYTGIASGYSLSGSNKTDFFATSNAFDNLLSVIDSRDTKIDVAIALLSEHLLLKKHIPDVLSWGSYDELQKLIPESVKSQIVKPTLEETKKAVKAYMAKDKENAIYKLINSDNGYYSINALNKIKSSRISSSDLIKISYEANDPYICKRTIELLEEIFMLKNREIKEGQTVSALGYFESETKKAFAKLDSAERLFMEFNKNNDIINYYEQTKAVAGEREGLYAMNHSLEMDRMALSSSLDKVNENIKGKTYQTLYGSDVIKERGKLSDIYNKIALGEVLDKKGENKDQIDSLKKAASQLEKKLKVSLDNLYTDSNTPNGIPTKTVLDEWFKNTIAFEQSKARLTVMDKRKAEFEAEYRKFAPLGAMLKKIERLISVSEQEYLDLLHSLNAAKLNQQNTEITAKLNVVDPPYLPLKPNASKRLILVIVGFMVGFVLVLALIITQALINKTLMEPQRAKNIVGLPLLGVYPLLNENPYFLLKSNLRLMQQLLATIDLSVKPITIGLVSTQKSEGKSTLAYLLAKELTALDYSVETHTWNNDYDLKGSLNADFSLIEFPSLDNMIIKPESFPRLSCTILLCRANRIWTKIDKEMINIFTKTTGNKPFFVLNGVDISFAEEYIGEVPKKRNLIRAFIKHVAKFEFGNRNAINKNARNKNYTEGDNLINPVKKNKVSGVVLFGVIAGLILSSVAIYLYKKQQKEIPVKANEVQQTIDSSSIDTGFGNNFSEGDSALVKGTESNKEPVLSKQFYVIAGAFSSEANATIYMEDLKKNGFTNAQIISSTQKSSTVRVAYDVFGTESEAKDKSDQINRKYGKNTWVYFEQ</sequence>
<gene>
    <name evidence="4" type="ORF">VB798_24025</name>
</gene>
<dbReference type="PROSITE" id="PS51724">
    <property type="entry name" value="SPOR"/>
    <property type="match status" value="1"/>
</dbReference>
<feature type="coiled-coil region" evidence="1">
    <location>
        <begin position="326"/>
        <end position="353"/>
    </location>
</feature>
<feature type="transmembrane region" description="Helical" evidence="2">
    <location>
        <begin position="466"/>
        <end position="490"/>
    </location>
</feature>
<comment type="caution">
    <text evidence="4">The sequence shown here is derived from an EMBL/GenBank/DDBJ whole genome shotgun (WGS) entry which is preliminary data.</text>
</comment>
<evidence type="ECO:0000256" key="2">
    <source>
        <dbReference type="SAM" id="Phobius"/>
    </source>
</evidence>
<evidence type="ECO:0000256" key="1">
    <source>
        <dbReference type="SAM" id="Coils"/>
    </source>
</evidence>
<dbReference type="InterPro" id="IPR007730">
    <property type="entry name" value="SPOR-like_dom"/>
</dbReference>
<evidence type="ECO:0000313" key="5">
    <source>
        <dbReference type="Proteomes" id="UP001302222"/>
    </source>
</evidence>
<evidence type="ECO:0000259" key="3">
    <source>
        <dbReference type="PROSITE" id="PS51724"/>
    </source>
</evidence>
<dbReference type="PANTHER" id="PTHR32309">
    <property type="entry name" value="TYROSINE-PROTEIN KINASE"/>
    <property type="match status" value="1"/>
</dbReference>
<dbReference type="Pfam" id="PF05036">
    <property type="entry name" value="SPOR"/>
    <property type="match status" value="1"/>
</dbReference>
<feature type="domain" description="SPOR" evidence="3">
    <location>
        <begin position="785"/>
        <end position="864"/>
    </location>
</feature>
<keyword evidence="2" id="KW-1133">Transmembrane helix</keyword>
<feature type="transmembrane region" description="Helical" evidence="2">
    <location>
        <begin position="715"/>
        <end position="737"/>
    </location>
</feature>
<reference evidence="4 5" key="1">
    <citation type="submission" date="2023-12" db="EMBL/GenBank/DDBJ databases">
        <title>Novel species of the genus Arcicella isolated from rivers.</title>
        <authorList>
            <person name="Lu H."/>
        </authorList>
    </citation>
    <scope>NUCLEOTIDE SEQUENCE [LARGE SCALE GENOMIC DNA]</scope>
    <source>
        <strain evidence="4 5">DC25W</strain>
    </source>
</reference>
<keyword evidence="1" id="KW-0175">Coiled coil</keyword>
<dbReference type="Gene3D" id="3.40.50.300">
    <property type="entry name" value="P-loop containing nucleotide triphosphate hydrolases"/>
    <property type="match status" value="1"/>
</dbReference>
<name>A0ABU5SR00_9BACT</name>
<dbReference type="EMBL" id="JAYGIM010000026">
    <property type="protein sequence ID" value="MEA5429683.1"/>
    <property type="molecule type" value="Genomic_DNA"/>
</dbReference>
<dbReference type="InterPro" id="IPR036680">
    <property type="entry name" value="SPOR-like_sf"/>
</dbReference>
<dbReference type="SUPFAM" id="SSF110997">
    <property type="entry name" value="Sporulation related repeat"/>
    <property type="match status" value="1"/>
</dbReference>
<dbReference type="RefSeq" id="WP_323689787.1">
    <property type="nucleotide sequence ID" value="NZ_JAYGIM010000026.1"/>
</dbReference>